<protein>
    <submittedName>
        <fullName evidence="1">Uncharacterized protein</fullName>
    </submittedName>
</protein>
<accession>A0ACC2ME16</accession>
<sequence length="89" mass="10922">MERWWQNAISPIQRVWIRVANRIGIRKNGLLKLRHEIRTCEYEDVHVMWEMLQRTETQVQGRREVNKSKGPFWNMFAWASRTPYLCRAY</sequence>
<comment type="caution">
    <text evidence="1">The sequence shown here is derived from an EMBL/GenBank/DDBJ whole genome shotgun (WGS) entry which is preliminary data.</text>
</comment>
<name>A0ACC2ME16_PERAE</name>
<reference evidence="1 2" key="1">
    <citation type="journal article" date="2022" name="Hortic Res">
        <title>A haplotype resolved chromosomal level avocado genome allows analysis of novel avocado genes.</title>
        <authorList>
            <person name="Nath O."/>
            <person name="Fletcher S.J."/>
            <person name="Hayward A."/>
            <person name="Shaw L.M."/>
            <person name="Masouleh A.K."/>
            <person name="Furtado A."/>
            <person name="Henry R.J."/>
            <person name="Mitter N."/>
        </authorList>
    </citation>
    <scope>NUCLEOTIDE SEQUENCE [LARGE SCALE GENOMIC DNA]</scope>
    <source>
        <strain evidence="2">cv. Hass</strain>
    </source>
</reference>
<dbReference type="EMBL" id="CM056810">
    <property type="protein sequence ID" value="KAJ8643700.1"/>
    <property type="molecule type" value="Genomic_DNA"/>
</dbReference>
<gene>
    <name evidence="1" type="ORF">MRB53_005448</name>
</gene>
<dbReference type="Proteomes" id="UP001234297">
    <property type="component" value="Chromosome 2"/>
</dbReference>
<keyword evidence="2" id="KW-1185">Reference proteome</keyword>
<proteinExistence type="predicted"/>
<evidence type="ECO:0000313" key="1">
    <source>
        <dbReference type="EMBL" id="KAJ8643700.1"/>
    </source>
</evidence>
<evidence type="ECO:0000313" key="2">
    <source>
        <dbReference type="Proteomes" id="UP001234297"/>
    </source>
</evidence>
<organism evidence="1 2">
    <name type="scientific">Persea americana</name>
    <name type="common">Avocado</name>
    <dbReference type="NCBI Taxonomy" id="3435"/>
    <lineage>
        <taxon>Eukaryota</taxon>
        <taxon>Viridiplantae</taxon>
        <taxon>Streptophyta</taxon>
        <taxon>Embryophyta</taxon>
        <taxon>Tracheophyta</taxon>
        <taxon>Spermatophyta</taxon>
        <taxon>Magnoliopsida</taxon>
        <taxon>Magnoliidae</taxon>
        <taxon>Laurales</taxon>
        <taxon>Lauraceae</taxon>
        <taxon>Persea</taxon>
    </lineage>
</organism>